<protein>
    <recommendedName>
        <fullName evidence="5">Cell surface protein</fullName>
    </recommendedName>
</protein>
<sequence>MNKKFLSAILFGALMVTSTGTFVSCKDYDDDIKNLQEQIDKKAALTDLTTQVSAMQAALDAAKTSATDALAKAEEAKKAAEATGSDITDIQKTIDSLMTKIKSLEDATIDVEALKAELKQTIADSIKDADIDGLKKKVEDQLTVVKSLAGGYLTMVTEIDLWYKGGQDANLNPIVLNFSNVTEQDNKFGPKDEITFTKGKDVPTDAEVIVRVVPANAELTPEMISLINGLGEDITDQVTTTSVERYSELLTKSRATTETGLWKVKFNLPKYDKDAFAKIAEKDAKDILYALAVNDITVDATETEAAVAHTAVSDYAVTLNYAQGKSAAMLNFAVNGTEVADIHNRYAHAGEADGITTPSTSTIEDYIWSGDAATAINGDKTNVTAKSGQTKGNDDRQDQPSLNVEVGKAFSVEILSTDVDGTKVTPRAFYVTLDRTHAVESNPSEINAWESYKVEGLNTLVDKASKLSLTIPADAAKGDYIGFRVYAVNYDGTLVDPDGRAFYVYVAEQTTSATASVMFKPDTHLDENGVWTSDKGAITATGWTAATEAKLVKIYDSADSKKTDINSKLGNLTLEDNFVLYKGNAEKTFAAAADETNRTELAKYTKIAIKDVVMNKLEDGKTYVAVINMINASANNTVVETVTVSFTKVLPTFPTSVEPFTNVLVDNTLKIYPKNFADDAKTTAIYDIDNVWHGVDQYTLFAQTNVTKENPATVTYISTDVDAEESTTDNKPAFKAPAEIMKTDNKAYGTKYPMLVSYDYGNVTTADTDKDKDALTYWTNGTAFNLVFGNYVDDCTITWIGSAPTLTYPGVAEAVDFIKLSAIKITDWYKYTTPSLINNFNGYAEKIEVALLTGTDYKRVNEYYTPSIEGEFVTGKDSEGNDIKEAVIKLTSNVTSSQGTDTPTKIQLTITDIYGGTVVKVFDPFTMKFQN</sequence>
<dbReference type="PATRIC" id="fig|1235788.3.peg.572"/>
<evidence type="ECO:0000256" key="1">
    <source>
        <dbReference type="SAM" id="Coils"/>
    </source>
</evidence>
<comment type="caution">
    <text evidence="3">The sequence shown here is derived from an EMBL/GenBank/DDBJ whole genome shotgun (WGS) entry which is preliminary data.</text>
</comment>
<dbReference type="STRING" id="1235788.C802_00575"/>
<keyword evidence="2" id="KW-0732">Signal</keyword>
<proteinExistence type="predicted"/>
<evidence type="ECO:0000313" key="4">
    <source>
        <dbReference type="Proteomes" id="UP000014200"/>
    </source>
</evidence>
<name>R9ICJ8_9BACT</name>
<reference evidence="3 4" key="1">
    <citation type="submission" date="2013-04" db="EMBL/GenBank/DDBJ databases">
        <title>The Genome Sequence of Bacteroides massiliensis dnLKV3.</title>
        <authorList>
            <consortium name="The Broad Institute Genomics Platform"/>
            <consortium name="The Broad Institute Genome Sequencing Center for Infectious Disease"/>
            <person name="Earl A."/>
            <person name="Xavier R."/>
            <person name="Kuhn K."/>
            <person name="Stappenbeck T."/>
            <person name="Walker B."/>
            <person name="Young S."/>
            <person name="Zeng Q."/>
            <person name="Gargeya S."/>
            <person name="Fitzgerald M."/>
            <person name="Haas B."/>
            <person name="Abouelleil A."/>
            <person name="Allen A.W."/>
            <person name="Alvarado L."/>
            <person name="Arachchi H.M."/>
            <person name="Berlin A.M."/>
            <person name="Chapman S.B."/>
            <person name="Gainer-Dewar J."/>
            <person name="Goldberg J."/>
            <person name="Griggs A."/>
            <person name="Gujja S."/>
            <person name="Hansen M."/>
            <person name="Howarth C."/>
            <person name="Imamovic A."/>
            <person name="Ireland A."/>
            <person name="Larimer J."/>
            <person name="McCowan C."/>
            <person name="Murphy C."/>
            <person name="Pearson M."/>
            <person name="Poon T.W."/>
            <person name="Priest M."/>
            <person name="Roberts A."/>
            <person name="Saif S."/>
            <person name="Shea T."/>
            <person name="Sisk P."/>
            <person name="Sykes S."/>
            <person name="Wortman J."/>
            <person name="Nusbaum C."/>
            <person name="Birren B."/>
        </authorList>
    </citation>
    <scope>NUCLEOTIDE SEQUENCE [LARGE SCALE GENOMIC DNA]</scope>
    <source>
        <strain evidence="4">dnLKV3</strain>
    </source>
</reference>
<feature type="chain" id="PRO_5004483584" description="Cell surface protein" evidence="2">
    <location>
        <begin position="24"/>
        <end position="931"/>
    </location>
</feature>
<dbReference type="HOGENOM" id="CLU_324842_0_0_10"/>
<dbReference type="GeneID" id="82156013"/>
<evidence type="ECO:0000313" key="3">
    <source>
        <dbReference type="EMBL" id="EOS15241.1"/>
    </source>
</evidence>
<dbReference type="Proteomes" id="UP000014200">
    <property type="component" value="Unassembled WGS sequence"/>
</dbReference>
<organism evidence="3 4">
    <name type="scientific">Phocaeicola sartorii</name>
    <dbReference type="NCBI Taxonomy" id="671267"/>
    <lineage>
        <taxon>Bacteria</taxon>
        <taxon>Pseudomonadati</taxon>
        <taxon>Bacteroidota</taxon>
        <taxon>Bacteroidia</taxon>
        <taxon>Bacteroidales</taxon>
        <taxon>Bacteroidaceae</taxon>
        <taxon>Phocaeicola</taxon>
    </lineage>
</organism>
<dbReference type="AlphaFoldDB" id="R9ICJ8"/>
<dbReference type="RefSeq" id="WP_016275055.1">
    <property type="nucleotide sequence ID" value="NZ_JABVZU010000003.1"/>
</dbReference>
<keyword evidence="4" id="KW-1185">Reference proteome</keyword>
<feature type="coiled-coil region" evidence="1">
    <location>
        <begin position="25"/>
        <end position="124"/>
    </location>
</feature>
<dbReference type="PROSITE" id="PS51257">
    <property type="entry name" value="PROKAR_LIPOPROTEIN"/>
    <property type="match status" value="1"/>
</dbReference>
<evidence type="ECO:0000256" key="2">
    <source>
        <dbReference type="SAM" id="SignalP"/>
    </source>
</evidence>
<keyword evidence="1" id="KW-0175">Coiled coil</keyword>
<feature type="signal peptide" evidence="2">
    <location>
        <begin position="1"/>
        <end position="23"/>
    </location>
</feature>
<dbReference type="EMBL" id="ASSP01000005">
    <property type="protein sequence ID" value="EOS15241.1"/>
    <property type="molecule type" value="Genomic_DNA"/>
</dbReference>
<evidence type="ECO:0008006" key="5">
    <source>
        <dbReference type="Google" id="ProtNLM"/>
    </source>
</evidence>
<gene>
    <name evidence="3" type="ORF">C802_00575</name>
</gene>
<dbReference type="OrthoDB" id="1050613at2"/>
<accession>R9ICJ8</accession>